<evidence type="ECO:0000313" key="7">
    <source>
        <dbReference type="Proteomes" id="UP001285263"/>
    </source>
</evidence>
<evidence type="ECO:0000256" key="1">
    <source>
        <dbReference type="ARBA" id="ARBA00004613"/>
    </source>
</evidence>
<dbReference type="Pfam" id="PF18657">
    <property type="entry name" value="YDG"/>
    <property type="match status" value="4"/>
</dbReference>
<sequence length="1848" mass="185546">MSTSRTSVLLPTLLPTRFARRRLALALAACCCVGLAQAGGTLPTGMQVAQGQASAVVNGNKLTITNSNGAILNWQSFSIGAQNAVRFDQASAASKVLNRVTGSDPSSILGSLSSNGQVWLLNPNGVLFGQGARVDVAGLVTSTLNLNDQDWSAGRYLFTTPVSGSNGVVAGITNQGEIRSAAGGQVMLIAAGEVRNEGLIDAAGGQIVLAAGASVELVDTASPRFSVKVSAPQGEVLNLGQVSAAGGRIDVIAASVNQQGLVRADSLSVGPGGEIVMNAGQRLTLAAGSKTTADGSGGTGGTGGTIELLGTQVALLDGSQVSASGTTGGGTVLVGGGAQGKDASVPNSDAVYFAPGAGIRADATGSGDGGHIVLWSNSATRAYGSLSATGGAQGGDGGFIETSGGWLDARPAAVNLSAPNGKAGIWLLDPYDITISDNVSDSGTDPNFTATTEGSTIYSGTLQTALGNGSAVVVQTGSGGSAGNNVGNIAITNATINVTSLTPGSLTLIADADITMTDSSIVSQNPMPVSVQAGRGLGTGRIQMNDSRIVSGGGDITLGGFGSGGTASDYSSFGNTAFAASSGGPGIWLRNDSILDGGTTGNVSLSGVGDTGVLLNLATVRGKEITIHGTGNAGAGVEVDSTGLTGTGTMLVDGFSAAGGAGVSISAGTIRVAPADYNEYRTLTINGTSGGLLSGIEVLSANTLIQAGYATDLYLNARNSYDSQGSATLALKGTLDSMQGYGITINASSTSSSTAAVSMTNAVLNASGTVNISGPGSLALNNSKVNAGGQINVQADNVSLGIGSQLASTDSYDTDVIVITGNNGQPLSSFFNNAGADALHISDTSNGGRWIVWANDVTDGQTFSPGGLNYDFTLHGAQYNGAWQGYLGNGYISFQNKNGNAYGGSVVKDYDGTTSASPSYIVISAPAVGGSASGQLTDSSAVHFDDKNVGSTGISVDAGGVSFVDSAGKPVYGINTIDSILTGQINPKAITVSVAVDTKTYDTTTAATAHVTFNGLVDGESLQGSAGAANFVDAHAGTGKSVSVNMSYSDGADGTGLLSNYTITGPTSVTGDILKAQLSISGLTAQNKVYDTTTAATIGGTATVTPFAGDSVSVGGTASGSFADKNVGTGKQVTVTGLTLTGTGASDYELVSQPTGLTANITPASLPVSGLVAQNKIYDGTTAATLQNTGVVQALGNDQVTVSGGTGQFADKNVGTGKTVIVTGVTLSGPDAGNYSATSAQNNLTADITPLSLNVYGVFANNKVYDATTAATLGGTALVYGLGGDAVSVSGTGVASFQDKNVGAFKPLNVSGFSLSGADAGNYTLVQPVLTATISQATLTYVATAATTQAGLIPTLQGTVTGFVGSETQADSTTGTLSFVTPANTNSPDGQYAINGQGLSAQNYRFVQAEGNATALTITGGSQPVVVPPVDQSVKTTLLTIAAIPSAPTNASTGSVLDLTGPANTTGAVIASASALAAAPAGAASFAPVRISGMSMDELAAMLEARDRYKKKLFADAIFKLEQNPALADVRACTSLGDAASGACLVTVDLKRQQAALTAKAEASVQEPQKPSLQEQAFLATRRHVKQASLPQIERKVAVIIGVDKYEDKEIPQLDNAVSDAEAVGKLFESKLGYETVVIPNATKATVIGTLNRLALTMSPKDSVVIYYAGHGDVVEATSQGYWLLSDADAKKPETWLSNADIGRLVTQIGASQVALISDSCYSGSLVSADQRIRGSSTGSIDPTELLERKSVVVMSSGGNEPVFDSGKQGHSPFSYNLMNQLNQVDKWQPGGNVFERVRFAVAKELPQRPQYGAAVGHQAGGDYLFEQRQLDAAGANASGTNNNTPQQ</sequence>
<dbReference type="InterPro" id="IPR011050">
    <property type="entry name" value="Pectin_lyase_fold/virulence"/>
</dbReference>
<dbReference type="InterPro" id="IPR041286">
    <property type="entry name" value="MBG_2"/>
</dbReference>
<dbReference type="InterPro" id="IPR001309">
    <property type="entry name" value="Pept_C14_p20"/>
</dbReference>
<dbReference type="Proteomes" id="UP001285263">
    <property type="component" value="Unassembled WGS sequence"/>
</dbReference>
<dbReference type="InterPro" id="IPR050909">
    <property type="entry name" value="Bact_Autotransporter_VF"/>
</dbReference>
<dbReference type="SMART" id="SM00912">
    <property type="entry name" value="Haemagg_act"/>
    <property type="match status" value="1"/>
</dbReference>
<name>A0ABU5DII1_9BURK</name>
<comment type="caution">
    <text evidence="6">The sequence shown here is derived from an EMBL/GenBank/DDBJ whole genome shotgun (WGS) entry which is preliminary data.</text>
</comment>
<proteinExistence type="predicted"/>
<dbReference type="RefSeq" id="WP_320423863.1">
    <property type="nucleotide sequence ID" value="NZ_JAXCLA010000005.1"/>
</dbReference>
<dbReference type="PANTHER" id="PTHR12338">
    <property type="entry name" value="AUTOTRANSPORTER"/>
    <property type="match status" value="1"/>
</dbReference>
<organism evidence="6 7">
    <name type="scientific">Roseateles agri</name>
    <dbReference type="NCBI Taxonomy" id="3098619"/>
    <lineage>
        <taxon>Bacteria</taxon>
        <taxon>Pseudomonadati</taxon>
        <taxon>Pseudomonadota</taxon>
        <taxon>Betaproteobacteria</taxon>
        <taxon>Burkholderiales</taxon>
        <taxon>Sphaerotilaceae</taxon>
        <taxon>Roseateles</taxon>
    </lineage>
</organism>
<dbReference type="EMBL" id="JAXCLA010000005">
    <property type="protein sequence ID" value="MDY0745959.1"/>
    <property type="molecule type" value="Genomic_DNA"/>
</dbReference>
<dbReference type="InterPro" id="IPR029030">
    <property type="entry name" value="Caspase-like_dom_sf"/>
</dbReference>
<evidence type="ECO:0000259" key="5">
    <source>
        <dbReference type="PROSITE" id="PS50208"/>
    </source>
</evidence>
<keyword evidence="2" id="KW-0964">Secreted</keyword>
<feature type="signal peptide" evidence="4">
    <location>
        <begin position="1"/>
        <end position="38"/>
    </location>
</feature>
<protein>
    <submittedName>
        <fullName evidence="6">YDG domain-containing protein</fullName>
    </submittedName>
</protein>
<evidence type="ECO:0000256" key="4">
    <source>
        <dbReference type="SAM" id="SignalP"/>
    </source>
</evidence>
<keyword evidence="7" id="KW-1185">Reference proteome</keyword>
<comment type="subcellular location">
    <subcellularLocation>
        <location evidence="1">Secreted</location>
    </subcellularLocation>
</comment>
<dbReference type="PANTHER" id="PTHR12338:SF8">
    <property type="entry name" value="HEME_HEMOPEXIN-BINDING PROTEIN"/>
    <property type="match status" value="1"/>
</dbReference>
<dbReference type="Pfam" id="PF05860">
    <property type="entry name" value="TPS"/>
    <property type="match status" value="1"/>
</dbReference>
<dbReference type="InterPro" id="IPR012334">
    <property type="entry name" value="Pectin_lyas_fold"/>
</dbReference>
<feature type="chain" id="PRO_5046590493" evidence="4">
    <location>
        <begin position="39"/>
        <end position="1848"/>
    </location>
</feature>
<gene>
    <name evidence="6" type="ORF">SNE35_15670</name>
</gene>
<dbReference type="Pfam" id="PF00656">
    <property type="entry name" value="Peptidase_C14"/>
    <property type="match status" value="1"/>
</dbReference>
<keyword evidence="3 4" id="KW-0732">Signal</keyword>
<dbReference type="Gene3D" id="2.160.20.10">
    <property type="entry name" value="Single-stranded right-handed beta-helix, Pectin lyase-like"/>
    <property type="match status" value="1"/>
</dbReference>
<dbReference type="InterPro" id="IPR041248">
    <property type="entry name" value="YDG"/>
</dbReference>
<dbReference type="Pfam" id="PF18676">
    <property type="entry name" value="MBG_2"/>
    <property type="match status" value="1"/>
</dbReference>
<dbReference type="SUPFAM" id="SSF52129">
    <property type="entry name" value="Caspase-like"/>
    <property type="match status" value="1"/>
</dbReference>
<evidence type="ECO:0000256" key="3">
    <source>
        <dbReference type="ARBA" id="ARBA00022729"/>
    </source>
</evidence>
<dbReference type="InterPro" id="IPR008638">
    <property type="entry name" value="FhaB/CdiA-like_TPS"/>
</dbReference>
<dbReference type="NCBIfam" id="TIGR01901">
    <property type="entry name" value="adhes_NPXG"/>
    <property type="match status" value="1"/>
</dbReference>
<accession>A0ABU5DII1</accession>
<reference evidence="6 7" key="1">
    <citation type="submission" date="2023-11" db="EMBL/GenBank/DDBJ databases">
        <title>Paucibacter sp. nov., isolated from fresh soil in Korea.</title>
        <authorList>
            <person name="Le N.T.T."/>
        </authorList>
    </citation>
    <scope>NUCLEOTIDE SEQUENCE [LARGE SCALE GENOMIC DNA]</scope>
    <source>
        <strain evidence="6 7">R3-3</strain>
    </source>
</reference>
<dbReference type="SUPFAM" id="SSF51126">
    <property type="entry name" value="Pectin lyase-like"/>
    <property type="match status" value="1"/>
</dbReference>
<feature type="domain" description="Caspase family p20" evidence="5">
    <location>
        <begin position="1594"/>
        <end position="1672"/>
    </location>
</feature>
<evidence type="ECO:0000256" key="2">
    <source>
        <dbReference type="ARBA" id="ARBA00022525"/>
    </source>
</evidence>
<dbReference type="PROSITE" id="PS50208">
    <property type="entry name" value="CASPASE_P20"/>
    <property type="match status" value="1"/>
</dbReference>
<dbReference type="Gene3D" id="3.40.50.1460">
    <property type="match status" value="1"/>
</dbReference>
<dbReference type="InterPro" id="IPR011600">
    <property type="entry name" value="Pept_C14_caspase"/>
</dbReference>
<evidence type="ECO:0000313" key="6">
    <source>
        <dbReference type="EMBL" id="MDY0745959.1"/>
    </source>
</evidence>